<sequence length="120" mass="14046">MKDNLKDILSNLNPDIDQETLLLYLQGKLSAEKQHELEMQMLDSDFDIDAMEGLQSLSSTQNVSHLVEQLNRDLRKRTAQKKSRREKLRLKSDPWIWVTILITLLLIVVSYLIIHQFLKS</sequence>
<dbReference type="Proteomes" id="UP000077177">
    <property type="component" value="Chromosome"/>
</dbReference>
<accession>A0A172TTA1</accession>
<protein>
    <submittedName>
        <fullName evidence="2">Uncharacterized protein</fullName>
    </submittedName>
</protein>
<proteinExistence type="predicted"/>
<dbReference type="STRING" id="1492898.SY85_07190"/>
<gene>
    <name evidence="2" type="ORF">SY85_07190</name>
</gene>
<keyword evidence="3" id="KW-1185">Reference proteome</keyword>
<evidence type="ECO:0000313" key="2">
    <source>
        <dbReference type="EMBL" id="ANE50319.1"/>
    </source>
</evidence>
<reference evidence="3" key="1">
    <citation type="submission" date="2015-01" db="EMBL/GenBank/DDBJ databases">
        <title>Flavisolibacter sp./LCS9/ whole genome sequencing.</title>
        <authorList>
            <person name="Kim M.K."/>
            <person name="Srinivasan S."/>
            <person name="Lee J.-J."/>
        </authorList>
    </citation>
    <scope>NUCLEOTIDE SEQUENCE [LARGE SCALE GENOMIC DNA]</scope>
    <source>
        <strain evidence="3">LCS9</strain>
    </source>
</reference>
<evidence type="ECO:0000256" key="1">
    <source>
        <dbReference type="SAM" id="Phobius"/>
    </source>
</evidence>
<dbReference type="AlphaFoldDB" id="A0A172TTA1"/>
<dbReference type="KEGG" id="fla:SY85_07190"/>
<evidence type="ECO:0000313" key="3">
    <source>
        <dbReference type="Proteomes" id="UP000077177"/>
    </source>
</evidence>
<reference evidence="2 3" key="2">
    <citation type="journal article" date="2016" name="Int. J. Syst. Evol. Microbiol.">
        <title>Flavisolibacter tropicus sp. nov., isolated from tropical soil.</title>
        <authorList>
            <person name="Lee J.J."/>
            <person name="Kang M.S."/>
            <person name="Kim G.S."/>
            <person name="Lee C.S."/>
            <person name="Lim S."/>
            <person name="Lee J."/>
            <person name="Roh S.H."/>
            <person name="Kang H."/>
            <person name="Ha J.M."/>
            <person name="Bae S."/>
            <person name="Jung H.Y."/>
            <person name="Kim M.K."/>
        </authorList>
    </citation>
    <scope>NUCLEOTIDE SEQUENCE [LARGE SCALE GENOMIC DNA]</scope>
    <source>
        <strain evidence="2 3">LCS9</strain>
    </source>
</reference>
<organism evidence="2 3">
    <name type="scientific">Flavisolibacter tropicus</name>
    <dbReference type="NCBI Taxonomy" id="1492898"/>
    <lineage>
        <taxon>Bacteria</taxon>
        <taxon>Pseudomonadati</taxon>
        <taxon>Bacteroidota</taxon>
        <taxon>Chitinophagia</taxon>
        <taxon>Chitinophagales</taxon>
        <taxon>Chitinophagaceae</taxon>
        <taxon>Flavisolibacter</taxon>
    </lineage>
</organism>
<keyword evidence="1" id="KW-0812">Transmembrane</keyword>
<keyword evidence="1" id="KW-0472">Membrane</keyword>
<dbReference type="EMBL" id="CP011390">
    <property type="protein sequence ID" value="ANE50319.1"/>
    <property type="molecule type" value="Genomic_DNA"/>
</dbReference>
<dbReference type="RefSeq" id="WP_066402954.1">
    <property type="nucleotide sequence ID" value="NZ_CP011390.1"/>
</dbReference>
<name>A0A172TTA1_9BACT</name>
<feature type="transmembrane region" description="Helical" evidence="1">
    <location>
        <begin position="94"/>
        <end position="114"/>
    </location>
</feature>
<dbReference type="OrthoDB" id="680459at2"/>
<keyword evidence="1" id="KW-1133">Transmembrane helix</keyword>